<protein>
    <recommendedName>
        <fullName evidence="4">Imelysin-like domain-containing protein</fullName>
    </recommendedName>
</protein>
<evidence type="ECO:0000313" key="6">
    <source>
        <dbReference type="Proteomes" id="UP000199093"/>
    </source>
</evidence>
<dbReference type="Proteomes" id="UP000199093">
    <property type="component" value="Unassembled WGS sequence"/>
</dbReference>
<feature type="chain" id="PRO_5011775825" description="Imelysin-like domain-containing protein" evidence="3">
    <location>
        <begin position="19"/>
        <end position="327"/>
    </location>
</feature>
<dbReference type="Pfam" id="PF09375">
    <property type="entry name" value="Peptidase_M75"/>
    <property type="match status" value="1"/>
</dbReference>
<feature type="domain" description="Imelysin-like" evidence="4">
    <location>
        <begin position="28"/>
        <end position="306"/>
    </location>
</feature>
<dbReference type="RefSeq" id="WP_089848137.1">
    <property type="nucleotide sequence ID" value="NZ_FNEJ01000011.1"/>
</dbReference>
<evidence type="ECO:0000256" key="3">
    <source>
        <dbReference type="SAM" id="SignalP"/>
    </source>
</evidence>
<dbReference type="CDD" id="cd14659">
    <property type="entry name" value="Imelysin-like_IPPA"/>
    <property type="match status" value="1"/>
</dbReference>
<dbReference type="AlphaFoldDB" id="A0A1G8P5A2"/>
<dbReference type="GO" id="GO:0030313">
    <property type="term" value="C:cell envelope"/>
    <property type="evidence" value="ECO:0007669"/>
    <property type="project" value="UniProtKB-SubCell"/>
</dbReference>
<dbReference type="InterPro" id="IPR018976">
    <property type="entry name" value="Imelysin-like"/>
</dbReference>
<sequence length="327" mass="34377">MILRATLCLLCLASPLRAGVPEALTGHILPGYAGFAEAAGDLAEAARQDCTAPALRARYQLAFDAWTVVGDIRMGPSETGALAVVFWPDARGFTPRTLQGFIADQAPVGRDPAAYAEASIAARGLFALEQMLYGAEFAGYAPGSYACALVQTMTADMAAQAQALQDGWRDGFAPVLLSAGGPGNASFLSETEAMAALYTQVMSSLEVTADTRLGRPLGSFDRPRPTRAEAWRAGRSLRNVLLYARAARDLAVMLAPGPLPQTDAALARLEELAGRVSDPGLQDLDDPAARLRLEIVQQQVRTLRDTIGAELGAPLGLSAGFNSADGD</sequence>
<evidence type="ECO:0000313" key="5">
    <source>
        <dbReference type="EMBL" id="SDI87478.1"/>
    </source>
</evidence>
<keyword evidence="6" id="KW-1185">Reference proteome</keyword>
<dbReference type="OrthoDB" id="5729110at2"/>
<proteinExistence type="predicted"/>
<evidence type="ECO:0000256" key="2">
    <source>
        <dbReference type="ARBA" id="ARBA00022729"/>
    </source>
</evidence>
<gene>
    <name evidence="5" type="ORF">SAMN04487993_1011169</name>
</gene>
<comment type="subcellular location">
    <subcellularLocation>
        <location evidence="1">Cell envelope</location>
    </subcellularLocation>
</comment>
<dbReference type="InterPro" id="IPR034984">
    <property type="entry name" value="Imelysin-like_IPPA"/>
</dbReference>
<feature type="signal peptide" evidence="3">
    <location>
        <begin position="1"/>
        <end position="18"/>
    </location>
</feature>
<evidence type="ECO:0000256" key="1">
    <source>
        <dbReference type="ARBA" id="ARBA00004196"/>
    </source>
</evidence>
<dbReference type="STRING" id="555512.SAMN04487993_1011169"/>
<dbReference type="EMBL" id="FNEJ01000011">
    <property type="protein sequence ID" value="SDI87478.1"/>
    <property type="molecule type" value="Genomic_DNA"/>
</dbReference>
<dbReference type="InterPro" id="IPR038352">
    <property type="entry name" value="Imelysin_sf"/>
</dbReference>
<reference evidence="5 6" key="1">
    <citation type="submission" date="2016-10" db="EMBL/GenBank/DDBJ databases">
        <authorList>
            <person name="de Groot N.N."/>
        </authorList>
    </citation>
    <scope>NUCLEOTIDE SEQUENCE [LARGE SCALE GENOMIC DNA]</scope>
    <source>
        <strain evidence="5 6">DSM 26424</strain>
    </source>
</reference>
<organism evidence="5 6">
    <name type="scientific">Salipiger marinus</name>
    <dbReference type="NCBI Taxonomy" id="555512"/>
    <lineage>
        <taxon>Bacteria</taxon>
        <taxon>Pseudomonadati</taxon>
        <taxon>Pseudomonadota</taxon>
        <taxon>Alphaproteobacteria</taxon>
        <taxon>Rhodobacterales</taxon>
        <taxon>Roseobacteraceae</taxon>
        <taxon>Salipiger</taxon>
    </lineage>
</organism>
<accession>A0A1G8P5A2</accession>
<keyword evidence="2 3" id="KW-0732">Signal</keyword>
<evidence type="ECO:0000259" key="4">
    <source>
        <dbReference type="Pfam" id="PF09375"/>
    </source>
</evidence>
<dbReference type="Gene3D" id="1.20.1420.20">
    <property type="entry name" value="M75 peptidase, HXXE motif"/>
    <property type="match status" value="1"/>
</dbReference>
<name>A0A1G8P5A2_9RHOB</name>